<dbReference type="GO" id="GO:0045275">
    <property type="term" value="C:respiratory chain complex III"/>
    <property type="evidence" value="ECO:0007669"/>
    <property type="project" value="InterPro"/>
</dbReference>
<feature type="transmembrane region" description="Helical" evidence="19">
    <location>
        <begin position="229"/>
        <end position="250"/>
    </location>
</feature>
<proteinExistence type="inferred from homology"/>
<dbReference type="GO" id="GO:0046872">
    <property type="term" value="F:metal ion binding"/>
    <property type="evidence" value="ECO:0007669"/>
    <property type="project" value="UniProtKB-UniRule"/>
</dbReference>
<comment type="cofactor">
    <cofactor evidence="19">
        <name>heme b</name>
        <dbReference type="ChEBI" id="CHEBI:60344"/>
    </cofactor>
    <text evidence="19">Binds 2 heme groups non-covalently.</text>
</comment>
<evidence type="ECO:0000256" key="1">
    <source>
        <dbReference type="ARBA" id="ARBA00002566"/>
    </source>
</evidence>
<feature type="binding site" evidence="17">
    <location>
        <position position="201"/>
    </location>
    <ligand>
        <name>a ubiquinone</name>
        <dbReference type="ChEBI" id="CHEBI:16389"/>
    </ligand>
</feature>
<evidence type="ECO:0000256" key="19">
    <source>
        <dbReference type="RuleBase" id="RU362117"/>
    </source>
</evidence>
<evidence type="ECO:0000256" key="7">
    <source>
        <dbReference type="ARBA" id="ARBA00022660"/>
    </source>
</evidence>
<comment type="cofactor">
    <cofactor evidence="18">
        <name>heme</name>
        <dbReference type="ChEBI" id="CHEBI:30413"/>
    </cofactor>
    <text evidence="18">Binds 2 heme groups non-covalently.</text>
</comment>
<feature type="transmembrane region" description="Helical" evidence="19">
    <location>
        <begin position="178"/>
        <end position="202"/>
    </location>
</feature>
<gene>
    <name evidence="22" type="primary">cytB</name>
</gene>
<evidence type="ECO:0000256" key="15">
    <source>
        <dbReference type="ARBA" id="ARBA00023128"/>
    </source>
</evidence>
<feature type="transmembrane region" description="Helical" evidence="19">
    <location>
        <begin position="111"/>
        <end position="133"/>
    </location>
</feature>
<comment type="similarity">
    <text evidence="19">Belongs to the cytochrome b family.</text>
</comment>
<dbReference type="InterPro" id="IPR005798">
    <property type="entry name" value="Cyt_b/b6_C"/>
</dbReference>
<dbReference type="GO" id="GO:0008121">
    <property type="term" value="F:quinol-cytochrome-c reductase activity"/>
    <property type="evidence" value="ECO:0007669"/>
    <property type="project" value="InterPro"/>
</dbReference>
<dbReference type="SUPFAM" id="SSF81342">
    <property type="entry name" value="Transmembrane di-heme cytochromes"/>
    <property type="match status" value="1"/>
</dbReference>
<dbReference type="InterPro" id="IPR027387">
    <property type="entry name" value="Cytb/b6-like_sf"/>
</dbReference>
<feature type="transmembrane region" description="Helical" evidence="19">
    <location>
        <begin position="319"/>
        <end position="338"/>
    </location>
</feature>
<keyword evidence="16 19" id="KW-0472">Membrane</keyword>
<evidence type="ECO:0000256" key="12">
    <source>
        <dbReference type="ARBA" id="ARBA00022989"/>
    </source>
</evidence>
<evidence type="ECO:0000256" key="4">
    <source>
        <dbReference type="ARBA" id="ARBA00013531"/>
    </source>
</evidence>
<dbReference type="Pfam" id="PF00033">
    <property type="entry name" value="Cytochrome_B"/>
    <property type="match status" value="1"/>
</dbReference>
<keyword evidence="15 19" id="KW-0496">Mitochondrion</keyword>
<keyword evidence="8 19" id="KW-0812">Transmembrane</keyword>
<dbReference type="CTD" id="4519"/>
<evidence type="ECO:0000256" key="5">
    <source>
        <dbReference type="ARBA" id="ARBA00022448"/>
    </source>
</evidence>
<dbReference type="Pfam" id="PF00032">
    <property type="entry name" value="Cytochrom_B_C"/>
    <property type="match status" value="1"/>
</dbReference>
<evidence type="ECO:0000256" key="2">
    <source>
        <dbReference type="ARBA" id="ARBA00004448"/>
    </source>
</evidence>
<dbReference type="AlphaFoldDB" id="Q6JCT6"/>
<keyword evidence="12 19" id="KW-1133">Transmembrane helix</keyword>
<evidence type="ECO:0000259" key="20">
    <source>
        <dbReference type="PROSITE" id="PS51002"/>
    </source>
</evidence>
<dbReference type="InterPro" id="IPR005797">
    <property type="entry name" value="Cyt_b/b6_N"/>
</dbReference>
<evidence type="ECO:0000256" key="8">
    <source>
        <dbReference type="ARBA" id="ARBA00022692"/>
    </source>
</evidence>
<dbReference type="InterPro" id="IPR030689">
    <property type="entry name" value="Cytochrome_b"/>
</dbReference>
<evidence type="ECO:0000256" key="6">
    <source>
        <dbReference type="ARBA" id="ARBA00022617"/>
    </source>
</evidence>
<dbReference type="GeneID" id="2846664"/>
<dbReference type="InterPro" id="IPR036150">
    <property type="entry name" value="Cyt_b/b6_C_sf"/>
</dbReference>
<dbReference type="GO" id="GO:0005743">
    <property type="term" value="C:mitochondrial inner membrane"/>
    <property type="evidence" value="ECO:0007669"/>
    <property type="project" value="UniProtKB-SubCell"/>
</dbReference>
<evidence type="ECO:0000256" key="10">
    <source>
        <dbReference type="ARBA" id="ARBA00022792"/>
    </source>
</evidence>
<comment type="function">
    <text evidence="1 19">Component of the ubiquinol-cytochrome c reductase complex (complex III or cytochrome b-c1 complex) that is part of the mitochondrial respiratory chain. The b-c1 complex mediates electron transfer from ubiquinol to cytochrome c. Contributes to the generation of a proton gradient across the mitochondrial membrane that is then used for ATP synthesis.</text>
</comment>
<evidence type="ECO:0000256" key="11">
    <source>
        <dbReference type="ARBA" id="ARBA00022982"/>
    </source>
</evidence>
<keyword evidence="13 18" id="KW-0408">Iron</keyword>
<evidence type="ECO:0000313" key="22">
    <source>
        <dbReference type="EMBL" id="AAS77753.1"/>
    </source>
</evidence>
<dbReference type="PROSITE" id="PS51002">
    <property type="entry name" value="CYTB_NTER"/>
    <property type="match status" value="1"/>
</dbReference>
<evidence type="ECO:0000256" key="18">
    <source>
        <dbReference type="PIRSR" id="PIRSR038885-2"/>
    </source>
</evidence>
<dbReference type="PANTHER" id="PTHR19271">
    <property type="entry name" value="CYTOCHROME B"/>
    <property type="match status" value="1"/>
</dbReference>
<organism evidence="22">
    <name type="scientific">Aleurodicus dugesii</name>
    <name type="common">Giant whitefly</name>
    <dbReference type="NCBI Taxonomy" id="30099"/>
    <lineage>
        <taxon>Eukaryota</taxon>
        <taxon>Metazoa</taxon>
        <taxon>Ecdysozoa</taxon>
        <taxon>Arthropoda</taxon>
        <taxon>Hexapoda</taxon>
        <taxon>Insecta</taxon>
        <taxon>Pterygota</taxon>
        <taxon>Neoptera</taxon>
        <taxon>Paraneoptera</taxon>
        <taxon>Hemiptera</taxon>
        <taxon>Sternorrhyncha</taxon>
        <taxon>Aleyrodoidea</taxon>
        <taxon>Aleyrodidae</taxon>
        <taxon>Aleurodicinae</taxon>
        <taxon>Aleurodicus</taxon>
    </lineage>
</organism>
<feature type="transmembrane region" description="Helical" evidence="19">
    <location>
        <begin position="344"/>
        <end position="371"/>
    </location>
</feature>
<keyword evidence="9 18" id="KW-0479">Metal-binding</keyword>
<dbReference type="InterPro" id="IPR016174">
    <property type="entry name" value="Di-haem_cyt_TM"/>
</dbReference>
<keyword evidence="5 19" id="KW-0813">Transport</keyword>
<keyword evidence="6 18" id="KW-0349">Heme</keyword>
<reference evidence="22" key="2">
    <citation type="journal article" date="2004" name="BMC Evol. Biol.">
        <title>Organization of the mitochondrial genomes of whiteflies, aphids, and psyllids (Hemiptera, Sternorrhyncha).</title>
        <authorList>
            <person name="Thao M.L."/>
            <person name="Baumann L."/>
            <person name="Baumann P."/>
        </authorList>
    </citation>
    <scope>NUCLEOTIDE SEQUENCE</scope>
</reference>
<feature type="domain" description="Cytochrome b/b6 C-terminal region profile" evidence="21">
    <location>
        <begin position="210"/>
        <end position="376"/>
    </location>
</feature>
<comment type="subunit">
    <text evidence="3">The main subunits of complex b-c1 are: cytochrome b, cytochrome c1 and the Rieske protein.</text>
</comment>
<evidence type="ECO:0000256" key="17">
    <source>
        <dbReference type="PIRSR" id="PIRSR038885-1"/>
    </source>
</evidence>
<geneLocation type="mitochondrion" evidence="22"/>
<dbReference type="GO" id="GO:0006122">
    <property type="term" value="P:mitochondrial electron transport, ubiquinol to cytochrome c"/>
    <property type="evidence" value="ECO:0007669"/>
    <property type="project" value="TreeGrafter"/>
</dbReference>
<accession>Q6JCT6</accession>
<feature type="transmembrane region" description="Helical" evidence="19">
    <location>
        <begin position="139"/>
        <end position="166"/>
    </location>
</feature>
<evidence type="ECO:0000259" key="21">
    <source>
        <dbReference type="PROSITE" id="PS51003"/>
    </source>
</evidence>
<sequence>MKMIRKNLFLFKNLNDFIIDLGVPTNLYLWWNFGSLLGLIFMIQFMTGLFLTFHYASNINVAFDSVIHIMRDVNSGWLLRYMHINGASFFFIFIYIHIGRGLYYFSFKKKLVWISGVMILLLLMMIAFMGYILPWGQMSFWGATVITNLLSAIPIWGDLIVSWIWGGFSVGNATLNRFYSFHFFFPFILIFLIFFHLLFLHIDGSSNSLGLNNTYDKIKFYPYYLLKDYMGFMFFFFFFIIIIFFNPLILSDSENFIMANSLITPIHIQPEWYYLFAYAILRSITSKLGGVMALFFSILILLIMLFLKSKFNGLMFYPILKIMFFFFFFIVLILTWLGSKQVEYPYLMLGQLMTFFFFFFFFFFLLFVNVWDYILN</sequence>
<dbReference type="RefSeq" id="YP_026063.1">
    <property type="nucleotide sequence ID" value="NC_005939.1"/>
</dbReference>
<evidence type="ECO:0000256" key="13">
    <source>
        <dbReference type="ARBA" id="ARBA00023004"/>
    </source>
</evidence>
<evidence type="ECO:0000256" key="3">
    <source>
        <dbReference type="ARBA" id="ARBA00011649"/>
    </source>
</evidence>
<dbReference type="GO" id="GO:0016491">
    <property type="term" value="F:oxidoreductase activity"/>
    <property type="evidence" value="ECO:0007669"/>
    <property type="project" value="UniProtKB-UniRule"/>
</dbReference>
<evidence type="ECO:0000256" key="9">
    <source>
        <dbReference type="ARBA" id="ARBA00022723"/>
    </source>
</evidence>
<dbReference type="PIRSF" id="PIRSF038885">
    <property type="entry name" value="COB"/>
    <property type="match status" value="1"/>
</dbReference>
<dbReference type="SUPFAM" id="SSF81648">
    <property type="entry name" value="a domain/subunit of cytochrome bc1 complex (Ubiquinol-cytochrome c reductase)"/>
    <property type="match status" value="1"/>
</dbReference>
<keyword evidence="14" id="KW-0830">Ubiquinone</keyword>
<dbReference type="InterPro" id="IPR048259">
    <property type="entry name" value="Cytochrome_b_N_euk/bac"/>
</dbReference>
<keyword evidence="10" id="KW-0999">Mitochondrion inner membrane</keyword>
<feature type="binding site" description="axial binding residue" evidence="18">
    <location>
        <position position="83"/>
    </location>
    <ligand>
        <name>heme b</name>
        <dbReference type="ChEBI" id="CHEBI:60344"/>
        <label>b562</label>
    </ligand>
    <ligandPart>
        <name>Fe</name>
        <dbReference type="ChEBI" id="CHEBI:18248"/>
    </ligandPart>
</feature>
<reference evidence="22" key="1">
    <citation type="journal article" date="2004" name="Appl. Environ. Microbiol.">
        <title>Evolutionary relationships of primary prokaryotic endosymbionts of whiteflies and their hosts.</title>
        <authorList>
            <person name="Thao M.L."/>
            <person name="Baumann P."/>
        </authorList>
    </citation>
    <scope>NUCLEOTIDE SEQUENCE</scope>
</reference>
<dbReference type="EMBL" id="AY521251">
    <property type="protein sequence ID" value="AAS77753.1"/>
    <property type="molecule type" value="Genomic_DNA"/>
</dbReference>
<protein>
    <recommendedName>
        <fullName evidence="4 19">Cytochrome b</fullName>
    </recommendedName>
</protein>
<feature type="transmembrane region" description="Helical" evidence="19">
    <location>
        <begin position="287"/>
        <end position="307"/>
    </location>
</feature>
<feature type="binding site" description="axial binding residue" evidence="18">
    <location>
        <position position="97"/>
    </location>
    <ligand>
        <name>heme b</name>
        <dbReference type="ChEBI" id="CHEBI:60344"/>
        <label>b566</label>
    </ligand>
    <ligandPart>
        <name>Fe</name>
        <dbReference type="ChEBI" id="CHEBI:18248"/>
    </ligandPart>
</feature>
<dbReference type="Gene3D" id="1.20.810.10">
    <property type="entry name" value="Cytochrome Bc1 Complex, Chain C"/>
    <property type="match status" value="1"/>
</dbReference>
<dbReference type="PROSITE" id="PS51003">
    <property type="entry name" value="CYTB_CTER"/>
    <property type="match status" value="1"/>
</dbReference>
<dbReference type="CDD" id="cd00284">
    <property type="entry name" value="Cytochrome_b_N"/>
    <property type="match status" value="1"/>
</dbReference>
<feature type="binding site" description="axial binding residue" evidence="18">
    <location>
        <position position="196"/>
    </location>
    <ligand>
        <name>heme b</name>
        <dbReference type="ChEBI" id="CHEBI:60344"/>
        <label>b566</label>
    </ligand>
    <ligandPart>
        <name>Fe</name>
        <dbReference type="ChEBI" id="CHEBI:18248"/>
    </ligandPart>
</feature>
<evidence type="ECO:0000256" key="14">
    <source>
        <dbReference type="ARBA" id="ARBA00023075"/>
    </source>
</evidence>
<evidence type="ECO:0000256" key="16">
    <source>
        <dbReference type="ARBA" id="ARBA00023136"/>
    </source>
</evidence>
<feature type="transmembrane region" description="Helical" evidence="19">
    <location>
        <begin position="36"/>
        <end position="57"/>
    </location>
</feature>
<dbReference type="PANTHER" id="PTHR19271:SF16">
    <property type="entry name" value="CYTOCHROME B"/>
    <property type="match status" value="1"/>
</dbReference>
<comment type="subcellular location">
    <subcellularLocation>
        <location evidence="2">Mitochondrion inner membrane</location>
        <topology evidence="2">Multi-pass membrane protein</topology>
    </subcellularLocation>
</comment>
<keyword evidence="7 19" id="KW-0679">Respiratory chain</keyword>
<name>Q6JCT6_ALEDU</name>
<feature type="transmembrane region" description="Helical" evidence="19">
    <location>
        <begin position="77"/>
        <end position="99"/>
    </location>
</feature>
<feature type="binding site" description="axial binding residue" evidence="18">
    <location>
        <position position="182"/>
    </location>
    <ligand>
        <name>heme b</name>
        <dbReference type="ChEBI" id="CHEBI:60344"/>
        <label>b562</label>
    </ligand>
    <ligandPart>
        <name>Fe</name>
        <dbReference type="ChEBI" id="CHEBI:18248"/>
    </ligandPart>
</feature>
<feature type="domain" description="Cytochrome b/b6 N-terminal region profile" evidence="20">
    <location>
        <begin position="1"/>
        <end position="209"/>
    </location>
</feature>
<keyword evidence="11 19" id="KW-0249">Electron transport</keyword>